<comment type="caution">
    <text evidence="2">The sequence shown here is derived from an EMBL/GenBank/DDBJ whole genome shotgun (WGS) entry which is preliminary data.</text>
</comment>
<dbReference type="Pfam" id="PF08818">
    <property type="entry name" value="DUF1801"/>
    <property type="match status" value="1"/>
</dbReference>
<reference evidence="2 3" key="1">
    <citation type="submission" date="2019-06" db="EMBL/GenBank/DDBJ databases">
        <title>Whole genome sequence for Cellvibrionaceae sp. R142.</title>
        <authorList>
            <person name="Wang G."/>
        </authorList>
    </citation>
    <scope>NUCLEOTIDE SEQUENCE [LARGE SCALE GENOMIC DNA]</scope>
    <source>
        <strain evidence="2 3">R142</strain>
    </source>
</reference>
<dbReference type="OrthoDB" id="328972at2"/>
<dbReference type="SUPFAM" id="SSF159888">
    <property type="entry name" value="YdhG-like"/>
    <property type="match status" value="1"/>
</dbReference>
<keyword evidence="3" id="KW-1185">Reference proteome</keyword>
<dbReference type="Proteomes" id="UP000319732">
    <property type="component" value="Unassembled WGS sequence"/>
</dbReference>
<dbReference type="EMBL" id="VHSG01000029">
    <property type="protein sequence ID" value="TQV68199.1"/>
    <property type="molecule type" value="Genomic_DNA"/>
</dbReference>
<sequence length="139" mass="15950">MSDIKNPQVGRKFQSYPNNIQEELLLLRQLIFETAAETEAIGQVEETLKWGEPSYLADGGSTIRINWKAASPHQYAMYFHCKTRLVETFRECYRDKFNFEGNRAILFDAGQVIPIAALKHCIAMSLMYHKVKHLPMLGA</sequence>
<dbReference type="InterPro" id="IPR014922">
    <property type="entry name" value="YdhG-like"/>
</dbReference>
<accession>A0A545STC3</accession>
<feature type="domain" description="YdhG-like" evidence="1">
    <location>
        <begin position="21"/>
        <end position="123"/>
    </location>
</feature>
<dbReference type="AlphaFoldDB" id="A0A545STC3"/>
<name>A0A545STC3_9GAMM</name>
<evidence type="ECO:0000259" key="1">
    <source>
        <dbReference type="Pfam" id="PF08818"/>
    </source>
</evidence>
<protein>
    <submittedName>
        <fullName evidence="2">DUF1801 domain-containing protein</fullName>
    </submittedName>
</protein>
<organism evidence="2 3">
    <name type="scientific">Exilibacterium tricleocarpae</name>
    <dbReference type="NCBI Taxonomy" id="2591008"/>
    <lineage>
        <taxon>Bacteria</taxon>
        <taxon>Pseudomonadati</taxon>
        <taxon>Pseudomonadota</taxon>
        <taxon>Gammaproteobacteria</taxon>
        <taxon>Cellvibrionales</taxon>
        <taxon>Cellvibrionaceae</taxon>
        <taxon>Exilibacterium</taxon>
    </lineage>
</organism>
<proteinExistence type="predicted"/>
<evidence type="ECO:0000313" key="3">
    <source>
        <dbReference type="Proteomes" id="UP000319732"/>
    </source>
</evidence>
<evidence type="ECO:0000313" key="2">
    <source>
        <dbReference type="EMBL" id="TQV68199.1"/>
    </source>
</evidence>
<gene>
    <name evidence="2" type="ORF">FKG94_24205</name>
</gene>